<dbReference type="EMBL" id="OZ034817">
    <property type="protein sequence ID" value="CAL1385836.1"/>
    <property type="molecule type" value="Genomic_DNA"/>
</dbReference>
<dbReference type="InterPro" id="IPR038408">
    <property type="entry name" value="GNK2_sf"/>
</dbReference>
<evidence type="ECO:0000256" key="2">
    <source>
        <dbReference type="ARBA" id="ARBA00022737"/>
    </source>
</evidence>
<organism evidence="5 6">
    <name type="scientific">Linum trigynum</name>
    <dbReference type="NCBI Taxonomy" id="586398"/>
    <lineage>
        <taxon>Eukaryota</taxon>
        <taxon>Viridiplantae</taxon>
        <taxon>Streptophyta</taxon>
        <taxon>Embryophyta</taxon>
        <taxon>Tracheophyta</taxon>
        <taxon>Spermatophyta</taxon>
        <taxon>Magnoliopsida</taxon>
        <taxon>eudicotyledons</taxon>
        <taxon>Gunneridae</taxon>
        <taxon>Pentapetalae</taxon>
        <taxon>rosids</taxon>
        <taxon>fabids</taxon>
        <taxon>Malpighiales</taxon>
        <taxon>Linaceae</taxon>
        <taxon>Linum</taxon>
    </lineage>
</organism>
<accession>A0AAV2EIQ1</accession>
<dbReference type="Proteomes" id="UP001497516">
    <property type="component" value="Chromosome 4"/>
</dbReference>
<proteinExistence type="predicted"/>
<dbReference type="PROSITE" id="PS51473">
    <property type="entry name" value="GNK2"/>
    <property type="match status" value="1"/>
</dbReference>
<evidence type="ECO:0000313" key="6">
    <source>
        <dbReference type="Proteomes" id="UP001497516"/>
    </source>
</evidence>
<keyword evidence="2" id="KW-0677">Repeat</keyword>
<evidence type="ECO:0000256" key="1">
    <source>
        <dbReference type="ARBA" id="ARBA00022729"/>
    </source>
</evidence>
<keyword evidence="1 3" id="KW-0732">Signal</keyword>
<keyword evidence="6" id="KW-1185">Reference proteome</keyword>
<feature type="chain" id="PRO_5043606758" description="Gnk2-homologous domain-containing protein" evidence="3">
    <location>
        <begin position="30"/>
        <end position="143"/>
    </location>
</feature>
<feature type="domain" description="Gnk2-homologous" evidence="4">
    <location>
        <begin position="31"/>
        <end position="143"/>
    </location>
</feature>
<evidence type="ECO:0000259" key="4">
    <source>
        <dbReference type="PROSITE" id="PS51473"/>
    </source>
</evidence>
<evidence type="ECO:0000313" key="5">
    <source>
        <dbReference type="EMBL" id="CAL1385836.1"/>
    </source>
</evidence>
<gene>
    <name evidence="5" type="ORF">LTRI10_LOCUS26944</name>
</gene>
<protein>
    <recommendedName>
        <fullName evidence="4">Gnk2-homologous domain-containing protein</fullName>
    </recommendedName>
</protein>
<name>A0AAV2EIQ1_9ROSI</name>
<sequence length="143" mass="14791">MAKSHISLAMKSAVVVLMIAAAYFVTVSGKDDDDTKFCGCGSAKDQKNFPARLGSALDDVVKNTASSQRKDQVSGDITYTATDPKKGGTGAAAVTGTCFGGAALANCSSCLSKARGFLDGCGVFACGGLRFEGKCRLQFRQLK</sequence>
<dbReference type="AlphaFoldDB" id="A0AAV2EIQ1"/>
<reference evidence="5 6" key="1">
    <citation type="submission" date="2024-04" db="EMBL/GenBank/DDBJ databases">
        <authorList>
            <person name="Fracassetti M."/>
        </authorList>
    </citation>
    <scope>NUCLEOTIDE SEQUENCE [LARGE SCALE GENOMIC DNA]</scope>
</reference>
<dbReference type="Gene3D" id="3.30.430.20">
    <property type="entry name" value="Gnk2 domain, C-X8-C-X2-C motif"/>
    <property type="match status" value="1"/>
</dbReference>
<feature type="signal peptide" evidence="3">
    <location>
        <begin position="1"/>
        <end position="29"/>
    </location>
</feature>
<evidence type="ECO:0000256" key="3">
    <source>
        <dbReference type="SAM" id="SignalP"/>
    </source>
</evidence>
<dbReference type="InterPro" id="IPR002902">
    <property type="entry name" value="GNK2"/>
</dbReference>